<protein>
    <recommendedName>
        <fullName evidence="5">pyruvate kinase</fullName>
        <ecNumber evidence="5">2.7.1.40</ecNumber>
    </recommendedName>
</protein>
<comment type="cofactor">
    <cofactor evidence="2">
        <name>K(+)</name>
        <dbReference type="ChEBI" id="CHEBI:29103"/>
    </cofactor>
</comment>
<dbReference type="Gene3D" id="3.20.20.60">
    <property type="entry name" value="Phosphoenolpyruvate-binding domains"/>
    <property type="match status" value="2"/>
</dbReference>
<evidence type="ECO:0000313" key="18">
    <source>
        <dbReference type="EMBL" id="CAB9509063.1"/>
    </source>
</evidence>
<name>A0A9N8HBQ3_9STRA</name>
<dbReference type="Pfam" id="PF00224">
    <property type="entry name" value="PK"/>
    <property type="match status" value="2"/>
</dbReference>
<evidence type="ECO:0000256" key="6">
    <source>
        <dbReference type="ARBA" id="ARBA00022679"/>
    </source>
</evidence>
<sequence>MGGRNGKLVLFLALIIVPENVFSFVARTSPLWTKKPCPTTQLYSSRQSGTRWTDSSRWESSEESFLGGGEQQFLLREKYGTYFKVPNPASLMTKIICTIGPATKSPSMLGKMMDAGMSAARINMSHGNFAYLEECIDNVRKVAKSRNKLCPIILDTKGPEIRVKQLTLQKRSQDPDDGESSLTTTLETLPLLKMTLESGDGLILLTGRHSVHDHSDADIQDTQDFLQSPPPPSGNNNVVKTACVTYQYMATAVNVGDVVLLDDGRISLIVTKVPNDEEVHTQVIEGGDLKINKGVNLPGCQVDLPHLTEKDVEDILFGVSKKVEYIAHSFTRSATGVNQVRELPGVVEAGCHIIAKIESQEGLDNFESILKVSDGIMVARGDLGVEIPLERVCSVQKRLVASCNAVGKPVIVATELLDSMISSPRPTRAEASDVANAVFDGADCVMLSGETAVGSYPVESIQVMTRICKEAELDVASSLRAMAANPTTAVATNNNNLMINGGSNNYGGERGALRDAFCKSAIMAARETNAALILAITKTGMTANALAKFFSSVPVMVLSTSENVCAQVLLHRSVTPYIVQSLKRESCIPRAIAKATELGLVGPGSRVLLLTGPDDMIANRLETFTVGETIVPPPPATWENEQRRIAPQKETQEDVDAVTAEVVDDDELDDEGAGW</sequence>
<evidence type="ECO:0000256" key="3">
    <source>
        <dbReference type="ARBA" id="ARBA00004997"/>
    </source>
</evidence>
<dbReference type="EMBL" id="CAICTM010000372">
    <property type="protein sequence ID" value="CAB9509063.1"/>
    <property type="molecule type" value="Genomic_DNA"/>
</dbReference>
<keyword evidence="11" id="KW-0460">Magnesium</keyword>
<evidence type="ECO:0000256" key="12">
    <source>
        <dbReference type="ARBA" id="ARBA00023152"/>
    </source>
</evidence>
<feature type="domain" description="Pyruvate kinase barrel" evidence="16">
    <location>
        <begin position="93"/>
        <end position="168"/>
    </location>
</feature>
<evidence type="ECO:0000256" key="13">
    <source>
        <dbReference type="ARBA" id="ARBA00023317"/>
    </source>
</evidence>
<gene>
    <name evidence="18" type="ORF">SEMRO_373_G129070.1</name>
</gene>
<accession>A0A9N8HBQ3</accession>
<dbReference type="InterPro" id="IPR040442">
    <property type="entry name" value="Pyrv_kinase-like_dom_sf"/>
</dbReference>
<evidence type="ECO:0000256" key="11">
    <source>
        <dbReference type="ARBA" id="ARBA00022842"/>
    </source>
</evidence>
<evidence type="ECO:0000256" key="7">
    <source>
        <dbReference type="ARBA" id="ARBA00022723"/>
    </source>
</evidence>
<evidence type="ECO:0000256" key="1">
    <source>
        <dbReference type="ARBA" id="ARBA00001946"/>
    </source>
</evidence>
<organism evidence="18 19">
    <name type="scientific">Seminavis robusta</name>
    <dbReference type="NCBI Taxonomy" id="568900"/>
    <lineage>
        <taxon>Eukaryota</taxon>
        <taxon>Sar</taxon>
        <taxon>Stramenopiles</taxon>
        <taxon>Ochrophyta</taxon>
        <taxon>Bacillariophyta</taxon>
        <taxon>Bacillariophyceae</taxon>
        <taxon>Bacillariophycidae</taxon>
        <taxon>Naviculales</taxon>
        <taxon>Naviculaceae</taxon>
        <taxon>Seminavis</taxon>
    </lineage>
</organism>
<dbReference type="Proteomes" id="UP001153069">
    <property type="component" value="Unassembled WGS sequence"/>
</dbReference>
<dbReference type="Pfam" id="PF02887">
    <property type="entry name" value="PK_C"/>
    <property type="match status" value="1"/>
</dbReference>
<feature type="domain" description="Pyruvate kinase barrel" evidence="16">
    <location>
        <begin position="235"/>
        <end position="461"/>
    </location>
</feature>
<keyword evidence="13 18" id="KW-0670">Pyruvate</keyword>
<evidence type="ECO:0000256" key="15">
    <source>
        <dbReference type="SAM" id="SignalP"/>
    </source>
</evidence>
<keyword evidence="9 18" id="KW-0418">Kinase</keyword>
<comment type="cofactor">
    <cofactor evidence="1">
        <name>Mg(2+)</name>
        <dbReference type="ChEBI" id="CHEBI:18420"/>
    </cofactor>
</comment>
<dbReference type="GO" id="GO:0016301">
    <property type="term" value="F:kinase activity"/>
    <property type="evidence" value="ECO:0007669"/>
    <property type="project" value="UniProtKB-KW"/>
</dbReference>
<dbReference type="SUPFAM" id="SSF52935">
    <property type="entry name" value="PK C-terminal domain-like"/>
    <property type="match status" value="1"/>
</dbReference>
<dbReference type="Gene3D" id="3.40.1380.20">
    <property type="entry name" value="Pyruvate kinase, C-terminal domain"/>
    <property type="match status" value="1"/>
</dbReference>
<comment type="caution">
    <text evidence="18">The sequence shown here is derived from an EMBL/GenBank/DDBJ whole genome shotgun (WGS) entry which is preliminary data.</text>
</comment>
<comment type="similarity">
    <text evidence="4">Belongs to the pyruvate kinase family.</text>
</comment>
<dbReference type="GO" id="GO:0000287">
    <property type="term" value="F:magnesium ion binding"/>
    <property type="evidence" value="ECO:0007669"/>
    <property type="project" value="InterPro"/>
</dbReference>
<evidence type="ECO:0000256" key="5">
    <source>
        <dbReference type="ARBA" id="ARBA00012142"/>
    </source>
</evidence>
<feature type="chain" id="PRO_5040245787" description="pyruvate kinase" evidence="15">
    <location>
        <begin position="24"/>
        <end position="675"/>
    </location>
</feature>
<evidence type="ECO:0000256" key="8">
    <source>
        <dbReference type="ARBA" id="ARBA00022741"/>
    </source>
</evidence>
<evidence type="ECO:0000256" key="10">
    <source>
        <dbReference type="ARBA" id="ARBA00022840"/>
    </source>
</evidence>
<dbReference type="FunFam" id="2.40.33.10:FF:000001">
    <property type="entry name" value="Pyruvate kinase"/>
    <property type="match status" value="1"/>
</dbReference>
<dbReference type="FunFam" id="3.20.20.60:FF:000025">
    <property type="entry name" value="Pyruvate kinase"/>
    <property type="match status" value="1"/>
</dbReference>
<dbReference type="InterPro" id="IPR015806">
    <property type="entry name" value="Pyrv_Knase_insert_dom_sf"/>
</dbReference>
<evidence type="ECO:0000313" key="19">
    <source>
        <dbReference type="Proteomes" id="UP001153069"/>
    </source>
</evidence>
<dbReference type="InterPro" id="IPR011037">
    <property type="entry name" value="Pyrv_Knase-like_insert_dom_sf"/>
</dbReference>
<dbReference type="InterPro" id="IPR001697">
    <property type="entry name" value="Pyr_Knase"/>
</dbReference>
<keyword evidence="12" id="KW-0324">Glycolysis</keyword>
<dbReference type="GO" id="GO:0005524">
    <property type="term" value="F:ATP binding"/>
    <property type="evidence" value="ECO:0007669"/>
    <property type="project" value="UniProtKB-KW"/>
</dbReference>
<dbReference type="GO" id="GO:0004743">
    <property type="term" value="F:pyruvate kinase activity"/>
    <property type="evidence" value="ECO:0007669"/>
    <property type="project" value="UniProtKB-EC"/>
</dbReference>
<dbReference type="Gene3D" id="2.40.33.10">
    <property type="entry name" value="PK beta-barrel domain-like"/>
    <property type="match status" value="1"/>
</dbReference>
<dbReference type="InterPro" id="IPR018209">
    <property type="entry name" value="Pyrv_Knase_AS"/>
</dbReference>
<dbReference type="SUPFAM" id="SSF51621">
    <property type="entry name" value="Phosphoenolpyruvate/pyruvate domain"/>
    <property type="match status" value="1"/>
</dbReference>
<keyword evidence="10" id="KW-0067">ATP-binding</keyword>
<feature type="domain" description="Pyruvate kinase C-terminal" evidence="17">
    <location>
        <begin position="515"/>
        <end position="613"/>
    </location>
</feature>
<evidence type="ECO:0000256" key="2">
    <source>
        <dbReference type="ARBA" id="ARBA00001958"/>
    </source>
</evidence>
<evidence type="ECO:0000256" key="14">
    <source>
        <dbReference type="SAM" id="MobiDB-lite"/>
    </source>
</evidence>
<keyword evidence="7" id="KW-0479">Metal-binding</keyword>
<feature type="region of interest" description="Disordered" evidence="14">
    <location>
        <begin position="636"/>
        <end position="656"/>
    </location>
</feature>
<keyword evidence="6" id="KW-0808">Transferase</keyword>
<evidence type="ECO:0000259" key="16">
    <source>
        <dbReference type="Pfam" id="PF00224"/>
    </source>
</evidence>
<proteinExistence type="inferred from homology"/>
<dbReference type="InterPro" id="IPR015795">
    <property type="entry name" value="Pyrv_Knase_C"/>
</dbReference>
<keyword evidence="8" id="KW-0547">Nucleotide-binding</keyword>
<dbReference type="SUPFAM" id="SSF50800">
    <property type="entry name" value="PK beta-barrel domain-like"/>
    <property type="match status" value="1"/>
</dbReference>
<evidence type="ECO:0000259" key="17">
    <source>
        <dbReference type="Pfam" id="PF02887"/>
    </source>
</evidence>
<dbReference type="PROSITE" id="PS00110">
    <property type="entry name" value="PYRUVATE_KINASE"/>
    <property type="match status" value="1"/>
</dbReference>
<reference evidence="18" key="1">
    <citation type="submission" date="2020-06" db="EMBL/GenBank/DDBJ databases">
        <authorList>
            <consortium name="Plant Systems Biology data submission"/>
        </authorList>
    </citation>
    <scope>NUCLEOTIDE SEQUENCE</scope>
    <source>
        <strain evidence="18">D6</strain>
    </source>
</reference>
<dbReference type="InterPro" id="IPR015793">
    <property type="entry name" value="Pyrv_Knase_brl"/>
</dbReference>
<dbReference type="GO" id="GO:0030955">
    <property type="term" value="F:potassium ion binding"/>
    <property type="evidence" value="ECO:0007669"/>
    <property type="project" value="InterPro"/>
</dbReference>
<keyword evidence="19" id="KW-1185">Reference proteome</keyword>
<evidence type="ECO:0000256" key="4">
    <source>
        <dbReference type="ARBA" id="ARBA00008663"/>
    </source>
</evidence>
<dbReference type="NCBIfam" id="TIGR01064">
    <property type="entry name" value="pyruv_kin"/>
    <property type="match status" value="1"/>
</dbReference>
<dbReference type="AlphaFoldDB" id="A0A9N8HBQ3"/>
<dbReference type="PANTHER" id="PTHR11817">
    <property type="entry name" value="PYRUVATE KINASE"/>
    <property type="match status" value="1"/>
</dbReference>
<dbReference type="InterPro" id="IPR036918">
    <property type="entry name" value="Pyrv_Knase_C_sf"/>
</dbReference>
<dbReference type="EC" id="2.7.1.40" evidence="5"/>
<dbReference type="OrthoDB" id="108365at2759"/>
<feature type="signal peptide" evidence="15">
    <location>
        <begin position="1"/>
        <end position="23"/>
    </location>
</feature>
<evidence type="ECO:0000256" key="9">
    <source>
        <dbReference type="ARBA" id="ARBA00022777"/>
    </source>
</evidence>
<keyword evidence="15" id="KW-0732">Signal</keyword>
<comment type="pathway">
    <text evidence="3">Carbohydrate degradation; glycolysis; pyruvate from D-glyceraldehyde 3-phosphate: step 5/5.</text>
</comment>
<dbReference type="InterPro" id="IPR015813">
    <property type="entry name" value="Pyrv/PenolPyrv_kinase-like_dom"/>
</dbReference>